<dbReference type="Proteomes" id="UP001500755">
    <property type="component" value="Unassembled WGS sequence"/>
</dbReference>
<organism evidence="2 3">
    <name type="scientific">Brevibacterium samyangense</name>
    <dbReference type="NCBI Taxonomy" id="366888"/>
    <lineage>
        <taxon>Bacteria</taxon>
        <taxon>Bacillati</taxon>
        <taxon>Actinomycetota</taxon>
        <taxon>Actinomycetes</taxon>
        <taxon>Micrococcales</taxon>
        <taxon>Brevibacteriaceae</taxon>
        <taxon>Brevibacterium</taxon>
    </lineage>
</organism>
<gene>
    <name evidence="2" type="ORF">GCM10009755_26260</name>
</gene>
<evidence type="ECO:0000313" key="3">
    <source>
        <dbReference type="Proteomes" id="UP001500755"/>
    </source>
</evidence>
<dbReference type="Pfam" id="PF18143">
    <property type="entry name" value="HAD_SAK_2"/>
    <property type="match status" value="1"/>
</dbReference>
<feature type="compositionally biased region" description="Pro residues" evidence="1">
    <location>
        <begin position="1"/>
        <end position="10"/>
    </location>
</feature>
<dbReference type="EMBL" id="BAAANO010000029">
    <property type="protein sequence ID" value="GAA2013343.1"/>
    <property type="molecule type" value="Genomic_DNA"/>
</dbReference>
<evidence type="ECO:0000256" key="1">
    <source>
        <dbReference type="SAM" id="MobiDB-lite"/>
    </source>
</evidence>
<dbReference type="RefSeq" id="WP_344310391.1">
    <property type="nucleotide sequence ID" value="NZ_BAAANO010000029.1"/>
</dbReference>
<feature type="compositionally biased region" description="Low complexity" evidence="1">
    <location>
        <begin position="11"/>
        <end position="21"/>
    </location>
</feature>
<reference evidence="3" key="1">
    <citation type="journal article" date="2019" name="Int. J. Syst. Evol. Microbiol.">
        <title>The Global Catalogue of Microorganisms (GCM) 10K type strain sequencing project: providing services to taxonomists for standard genome sequencing and annotation.</title>
        <authorList>
            <consortium name="The Broad Institute Genomics Platform"/>
            <consortium name="The Broad Institute Genome Sequencing Center for Infectious Disease"/>
            <person name="Wu L."/>
            <person name="Ma J."/>
        </authorList>
    </citation>
    <scope>NUCLEOTIDE SEQUENCE [LARGE SCALE GENOMIC DNA]</scope>
    <source>
        <strain evidence="3">JCM 14546</strain>
    </source>
</reference>
<evidence type="ECO:0000313" key="2">
    <source>
        <dbReference type="EMBL" id="GAA2013343.1"/>
    </source>
</evidence>
<name>A0ABP5F3A7_9MICO</name>
<accession>A0ABP5F3A7</accession>
<comment type="caution">
    <text evidence="2">The sequence shown here is derived from an EMBL/GenBank/DDBJ whole genome shotgun (WGS) entry which is preliminary data.</text>
</comment>
<keyword evidence="3" id="KW-1185">Reference proteome</keyword>
<sequence length="208" mass="22260">MTTDTPPPHAAPGHITPAHTAHAPAAARTHVYLDIDGVLVMEPTPPMPRGYTGRDVRVRDGRFVPVASAPAIIDRVRALLTTPGVTCTTVSTWEGDAPILFAALDLPEQPWLTLPEVPITFTNSPQIMERKHAAVLAHLESEAATGSPVDRVLWIDDHHPKDAEARAAVAASLPVASAHLLAPWARECLTEQLLDEAVAFVRAEDAVA</sequence>
<feature type="region of interest" description="Disordered" evidence="1">
    <location>
        <begin position="1"/>
        <end position="21"/>
    </location>
</feature>
<protein>
    <submittedName>
        <fullName evidence="2">Uncharacterized protein</fullName>
    </submittedName>
</protein>
<proteinExistence type="predicted"/>